<keyword evidence="3" id="KW-1185">Reference proteome</keyword>
<dbReference type="EMBL" id="LKBA01000004">
    <property type="protein sequence ID" value="KPN64092.1"/>
    <property type="molecule type" value="Genomic_DNA"/>
</dbReference>
<accession>A0A0P7IJI2</accession>
<gene>
    <name evidence="2" type="ORF">AKJ29_15645</name>
</gene>
<reference evidence="2 3" key="1">
    <citation type="submission" date="2015-09" db="EMBL/GenBank/DDBJ databases">
        <title>Draft genome sequence of Aliiroseovarius crassostreae CV919-312TSm, the causative agent of Roseovarius Oyster Disease (formerly Juvenile Oyster Disease).</title>
        <authorList>
            <person name="Kessner L."/>
            <person name="Spinard E."/>
            <person name="Nelson D."/>
        </authorList>
    </citation>
    <scope>NUCLEOTIDE SEQUENCE [LARGE SCALE GENOMIC DNA]</scope>
    <source>
        <strain evidence="2 3">CV919-312</strain>
    </source>
</reference>
<proteinExistence type="predicted"/>
<dbReference type="Proteomes" id="UP000050471">
    <property type="component" value="Unassembled WGS sequence"/>
</dbReference>
<protein>
    <submittedName>
        <fullName evidence="2">Uncharacterized protein</fullName>
    </submittedName>
</protein>
<name>A0A0P7IJI2_9RHOB</name>
<sequence>MNKEYDMTTSPNLPRRQGNPMAQVIAALIKRHGRWRVLRAALFTGAPLPRRHRQTPRSPHLAKDMGLPEVKDLYPPASGRDIFW</sequence>
<comment type="caution">
    <text evidence="2">The sequence shown here is derived from an EMBL/GenBank/DDBJ whole genome shotgun (WGS) entry which is preliminary data.</text>
</comment>
<evidence type="ECO:0000313" key="2">
    <source>
        <dbReference type="EMBL" id="KPN64092.1"/>
    </source>
</evidence>
<evidence type="ECO:0000313" key="3">
    <source>
        <dbReference type="Proteomes" id="UP000050471"/>
    </source>
</evidence>
<evidence type="ECO:0000256" key="1">
    <source>
        <dbReference type="SAM" id="MobiDB-lite"/>
    </source>
</evidence>
<dbReference type="STRING" id="154981.AKJ29_15645"/>
<feature type="region of interest" description="Disordered" evidence="1">
    <location>
        <begin position="48"/>
        <end position="67"/>
    </location>
</feature>
<dbReference type="AlphaFoldDB" id="A0A0P7IJI2"/>
<organism evidence="2 3">
    <name type="scientific">Aliiroseovarius crassostreae</name>
    <dbReference type="NCBI Taxonomy" id="154981"/>
    <lineage>
        <taxon>Bacteria</taxon>
        <taxon>Pseudomonadati</taxon>
        <taxon>Pseudomonadota</taxon>
        <taxon>Alphaproteobacteria</taxon>
        <taxon>Rhodobacterales</taxon>
        <taxon>Paracoccaceae</taxon>
        <taxon>Aliiroseovarius</taxon>
    </lineage>
</organism>